<evidence type="ECO:0000256" key="2">
    <source>
        <dbReference type="ARBA" id="ARBA00022741"/>
    </source>
</evidence>
<evidence type="ECO:0000256" key="4">
    <source>
        <dbReference type="ARBA" id="ARBA00022801"/>
    </source>
</evidence>
<evidence type="ECO:0000313" key="12">
    <source>
        <dbReference type="EMBL" id="QBX82768.1"/>
    </source>
</evidence>
<keyword evidence="13" id="KW-1185">Reference proteome</keyword>
<evidence type="ECO:0000313" key="13">
    <source>
        <dbReference type="Proteomes" id="UP000296284"/>
    </source>
</evidence>
<dbReference type="NCBIfam" id="TIGR01450">
    <property type="entry name" value="recC"/>
    <property type="match status" value="1"/>
</dbReference>
<gene>
    <name evidence="10 12" type="primary">recC</name>
    <name evidence="12" type="ORF">E4Z61_21360</name>
</gene>
<protein>
    <recommendedName>
        <fullName evidence="10">RecBCD enzyme subunit RecC</fullName>
    </recommendedName>
    <alternativeName>
        <fullName evidence="10">Exonuclease V subunit RecC</fullName>
        <shortName evidence="10">ExoV subunit RecC</shortName>
    </alternativeName>
    <alternativeName>
        <fullName evidence="10">Helicase/nuclease RecBCD subunit RecC</fullName>
    </alternativeName>
</protein>
<evidence type="ECO:0000256" key="1">
    <source>
        <dbReference type="ARBA" id="ARBA00022722"/>
    </source>
</evidence>
<keyword evidence="4 10" id="KW-0378">Hydrolase</keyword>
<evidence type="ECO:0000256" key="6">
    <source>
        <dbReference type="ARBA" id="ARBA00022839"/>
    </source>
</evidence>
<dbReference type="SUPFAM" id="SSF52540">
    <property type="entry name" value="P-loop containing nucleoside triphosphate hydrolases"/>
    <property type="match status" value="2"/>
</dbReference>
<dbReference type="InterPro" id="IPR011335">
    <property type="entry name" value="Restrct_endonuc-II-like"/>
</dbReference>
<evidence type="ECO:0000256" key="9">
    <source>
        <dbReference type="ARBA" id="ARBA00023204"/>
    </source>
</evidence>
<dbReference type="RefSeq" id="WP_135324461.1">
    <property type="nucleotide sequence ID" value="NZ_CP038469.1"/>
</dbReference>
<dbReference type="Pfam" id="PF04257">
    <property type="entry name" value="Exonuc_V_gamma"/>
    <property type="match status" value="1"/>
</dbReference>
<evidence type="ECO:0000256" key="10">
    <source>
        <dbReference type="HAMAP-Rule" id="MF_01486"/>
    </source>
</evidence>
<dbReference type="HAMAP" id="MF_01486">
    <property type="entry name" value="RecC"/>
    <property type="match status" value="1"/>
</dbReference>
<evidence type="ECO:0000259" key="11">
    <source>
        <dbReference type="Pfam" id="PF17946"/>
    </source>
</evidence>
<sequence length="1122" mass="128916">MLRVYHSNRLDVLEALMEYIVERERLDDPFEPEMILVQSTGMAQWLQMTLAQKFGIAANIEFPLPASFIWDMFVRVLPDIPKESAFSKQSMSWKLMTLLPQLLGNEEFTLLRHYLTDDTDKRKLFQLSSRAADLFDQYLVYRPDWLTQWEAGKQVEGLGESQIWQAPLWKALVEYTAELGQERWHRANLYQRFIQTLENASECPQGLPARVFICGISALPPVYLQALQALGKHIEIHLLFTNPCRYYWGDIKDPAYLAKLLARQRRHSFEERHLPLFRDSQNAESLFNSDGEQDVSNPLLASWGKLGRDYIYLLSELENSQELDAFVDITADNLLHNIQSDILELESRAVAGVTLEEYSRSDNKRLLEPNDASVTFHVCHSPQREVEILHDRLLAMLAADPTLTPRDIIVMVADIDSYSPFIQAVFGSAPAERYLPYAISDRRARQSHPVLQAFISLLSLPDSRFVSEDVLALLDVPVLAARFNINEEGLRYLRLWVNESGIRWGIDDDNVRELELPPTGQHTWQFGLTRMLLGYAMESAQGEWQSVLPYDESSGLIAELVGHLASLLMKLNLWRRGLAQERPLEEWLPVCSDMLNDFFLPDVDTEAAMTLIKDQWQAIIAEGLGAKYGEAVPLSLLRDELAQRLDQERISQRFLAGPVNICTLMPMRSIPFKVVCLLGMNDGVYPRQLAPLGFDLMSQKPMRGDRSRRDDDRYLFLEALISAQQTLYISYIGRSIQDNSERFPSVLVQELLDYIGQSHYLPGDEALTCDESEARVIAHITRLHTRMPFDAQNYLPGEQQSYAREWLPAASQAGKAHADFVQPLPYIMPETLTLETLQRFWAHPVRAFFQMRLQVNFRSEDSEIPETEPFILEGLTRYQLNQQLLNTLVEENDAERLFRHFRAAGSLPYGAFGEILWDAQRQEMQSLAERIIACRQPGQSMEIDLNCNGVQITGWLPQVQQDGLLRWRPSLISVSQGVQLWLEHLVYCASGGTGESRLFLRKDAEWRFPPLDTEQAMFYLAQLIDGYREGMSSPLLVLPESGGAWIKTCYDAANDAMLEDDDTRQKARSKFLQVYEGNMMVRGEGDDIWYQRLWRQLEPDTLETIVSQSQRYLLPLFRFNQS</sequence>
<comment type="miscellaneous">
    <text evidence="10">In the RecBCD complex, RecB has a slow 3'-5' helicase, an exonuclease activity and loads RecA onto ssDNA, RecD has a fast 5'-3' helicase activity, while RecC stimulates the ATPase and processivity of the RecB helicase and contributes to recognition of the Chi site.</text>
</comment>
<evidence type="ECO:0000256" key="3">
    <source>
        <dbReference type="ARBA" id="ARBA00022763"/>
    </source>
</evidence>
<dbReference type="PANTHER" id="PTHR30591:SF1">
    <property type="entry name" value="RECBCD ENZYME SUBUNIT RECC"/>
    <property type="match status" value="1"/>
</dbReference>
<comment type="function">
    <text evidence="10">A helicase/nuclease that prepares dsDNA breaks (DSB) for recombinational DNA repair. Binds to DSBs and unwinds DNA via a highly rapid and processive ATP-dependent bidirectional helicase activity. Unwinds dsDNA until it encounters a Chi (crossover hotspot instigator) sequence from the 3' direction. Cuts ssDNA a few nucleotides 3' to the Chi site. The properties and activities of the enzyme are changed at Chi. The Chi-altered holoenzyme produces a long 3'-ssDNA overhang and facilitates RecA-binding to the ssDNA for homologous DNA recombination and repair. Holoenzyme degrades any linearized DNA that is unable to undergo homologous recombination. In the holoenzyme this subunit recognizes the wild-type Chi sequence, and when added to isolated RecB increases its ATP-dependent helicase processivity.</text>
</comment>
<keyword evidence="9 10" id="KW-0234">DNA repair</keyword>
<feature type="domain" description="RecC C-terminal" evidence="11">
    <location>
        <begin position="829"/>
        <end position="1049"/>
    </location>
</feature>
<dbReference type="EMBL" id="CP038469">
    <property type="protein sequence ID" value="QBX82768.1"/>
    <property type="molecule type" value="Genomic_DNA"/>
</dbReference>
<evidence type="ECO:0000256" key="5">
    <source>
        <dbReference type="ARBA" id="ARBA00022806"/>
    </source>
</evidence>
<comment type="subunit">
    <text evidence="10">Heterotrimer of RecB, RecC and RecD. All subunits contribute to DNA-binding.</text>
</comment>
<organism evidence="12 13">
    <name type="scientific">Citrobacter tructae</name>
    <dbReference type="NCBI Taxonomy" id="2562449"/>
    <lineage>
        <taxon>Bacteria</taxon>
        <taxon>Pseudomonadati</taxon>
        <taxon>Pseudomonadota</taxon>
        <taxon>Gammaproteobacteria</taxon>
        <taxon>Enterobacterales</taxon>
        <taxon>Enterobacteriaceae</taxon>
        <taxon>Citrobacter</taxon>
    </lineage>
</organism>
<reference evidence="12 13" key="1">
    <citation type="submission" date="2019-03" db="EMBL/GenBank/DDBJ databases">
        <title>Complete genome sequence of Citrobacter sp. SNU WT2 isolated from diseased rainbow trout.</title>
        <authorList>
            <person name="Oh W.T."/>
            <person name="Park S.C."/>
        </authorList>
    </citation>
    <scope>NUCLEOTIDE SEQUENCE [LARGE SCALE GENOMIC DNA]</scope>
    <source>
        <strain evidence="12 13">SNU WT2</strain>
    </source>
</reference>
<dbReference type="InterPro" id="IPR013986">
    <property type="entry name" value="DExx_box_DNA_helicase_dom_sf"/>
</dbReference>
<keyword evidence="5 10" id="KW-0347">Helicase</keyword>
<keyword evidence="1 10" id="KW-0540">Nuclease</keyword>
<proteinExistence type="inferred from homology"/>
<dbReference type="Pfam" id="PF17946">
    <property type="entry name" value="RecC_C"/>
    <property type="match status" value="1"/>
</dbReference>
<dbReference type="InterPro" id="IPR027417">
    <property type="entry name" value="P-loop_NTPase"/>
</dbReference>
<dbReference type="NCBIfam" id="NF008289">
    <property type="entry name" value="PRK11069.1"/>
    <property type="match status" value="1"/>
</dbReference>
<keyword evidence="7 10" id="KW-0067">ATP-binding</keyword>
<dbReference type="Proteomes" id="UP000296284">
    <property type="component" value="Chromosome"/>
</dbReference>
<keyword evidence="2 10" id="KW-0547">Nucleotide-binding</keyword>
<dbReference type="PIRSF" id="PIRSF000980">
    <property type="entry name" value="RecC"/>
    <property type="match status" value="1"/>
</dbReference>
<dbReference type="CDD" id="cd22353">
    <property type="entry name" value="RecC_C-like"/>
    <property type="match status" value="1"/>
</dbReference>
<name>A0ABX5T9Q9_9ENTR</name>
<keyword evidence="3 10" id="KW-0227">DNA damage</keyword>
<evidence type="ECO:0000256" key="8">
    <source>
        <dbReference type="ARBA" id="ARBA00023125"/>
    </source>
</evidence>
<dbReference type="Gene3D" id="3.40.50.300">
    <property type="entry name" value="P-loop containing nucleotide triphosphate hydrolases"/>
    <property type="match status" value="2"/>
</dbReference>
<dbReference type="Gene3D" id="3.40.50.10930">
    <property type="match status" value="1"/>
</dbReference>
<dbReference type="Gene3D" id="1.10.10.160">
    <property type="match status" value="1"/>
</dbReference>
<accession>A0ABX5T9Q9</accession>
<comment type="similarity">
    <text evidence="10">Belongs to the RecC family.</text>
</comment>
<dbReference type="InterPro" id="IPR041500">
    <property type="entry name" value="RecC_C"/>
</dbReference>
<dbReference type="InterPro" id="IPR006697">
    <property type="entry name" value="RecC"/>
</dbReference>
<keyword evidence="8 10" id="KW-0238">DNA-binding</keyword>
<evidence type="ECO:0000256" key="7">
    <source>
        <dbReference type="ARBA" id="ARBA00022840"/>
    </source>
</evidence>
<dbReference type="Gene3D" id="1.10.10.990">
    <property type="match status" value="1"/>
</dbReference>
<dbReference type="SUPFAM" id="SSF52980">
    <property type="entry name" value="Restriction endonuclease-like"/>
    <property type="match status" value="1"/>
</dbReference>
<dbReference type="PANTHER" id="PTHR30591">
    <property type="entry name" value="RECBCD ENZYME SUBUNIT RECC"/>
    <property type="match status" value="1"/>
</dbReference>
<keyword evidence="6 10" id="KW-0269">Exonuclease</keyword>